<feature type="transmembrane region" description="Helical" evidence="11">
    <location>
        <begin position="434"/>
        <end position="455"/>
    </location>
</feature>
<evidence type="ECO:0000256" key="8">
    <source>
        <dbReference type="ARBA" id="ARBA00022824"/>
    </source>
</evidence>
<organism evidence="12">
    <name type="scientific">Cacopsylla melanoneura</name>
    <dbReference type="NCBI Taxonomy" id="428564"/>
    <lineage>
        <taxon>Eukaryota</taxon>
        <taxon>Metazoa</taxon>
        <taxon>Ecdysozoa</taxon>
        <taxon>Arthropoda</taxon>
        <taxon>Hexapoda</taxon>
        <taxon>Insecta</taxon>
        <taxon>Pterygota</taxon>
        <taxon>Neoptera</taxon>
        <taxon>Paraneoptera</taxon>
        <taxon>Hemiptera</taxon>
        <taxon>Sternorrhyncha</taxon>
        <taxon>Psylloidea</taxon>
        <taxon>Psyllidae</taxon>
        <taxon>Psyllinae</taxon>
        <taxon>Cacopsylla</taxon>
    </lineage>
</organism>
<keyword evidence="7 11" id="KW-0732">Signal</keyword>
<comment type="pathway">
    <text evidence="3 11">Protein modification; protein glycosylation.</text>
</comment>
<keyword evidence="6 11" id="KW-0812">Transmembrane</keyword>
<dbReference type="GO" id="GO:0016740">
    <property type="term" value="F:transferase activity"/>
    <property type="evidence" value="ECO:0007669"/>
    <property type="project" value="UniProtKB-KW"/>
</dbReference>
<evidence type="ECO:0000256" key="4">
    <source>
        <dbReference type="ARBA" id="ARBA00008905"/>
    </source>
</evidence>
<keyword evidence="10 11" id="KW-0472">Membrane</keyword>
<comment type="subunit">
    <text evidence="11">Component of the oligosaccharyltransferase (OST) complex.</text>
</comment>
<evidence type="ECO:0000256" key="9">
    <source>
        <dbReference type="ARBA" id="ARBA00022989"/>
    </source>
</evidence>
<evidence type="ECO:0000256" key="10">
    <source>
        <dbReference type="ARBA" id="ARBA00023136"/>
    </source>
</evidence>
<evidence type="ECO:0000256" key="2">
    <source>
        <dbReference type="ARBA" id="ARBA00004115"/>
    </source>
</evidence>
<dbReference type="Pfam" id="PF04597">
    <property type="entry name" value="Ribophorin_I"/>
    <property type="match status" value="1"/>
</dbReference>
<sequence>MKPYTSLVFLLSTLIFLSGRVESAVNQDIVFKNVDRVVDISTQITKINYKVVLENTGSKNVDSFEFALEPATSKGVAYFSAVGGELLKSHLATERVKLAGIETAPAWTIVLKEPLKPKSSLPVDVEVALTGILSPFPEQILQKEKQLVQYFGNHYGYSVYKVTSQKTTLQLGTKKVESFSKQNPTSQIDTTIVYGPYKNIAPLTVSKLSVHYENNSPFLVVENLKRVIEVSHWGNIAVEEEIELVHAGAKLKGSFSRYEYQREASSGLASVKSFKTILPAAASDVYYRDEIGNISTSHFRVMADAVEVDLRPRFPLFGGWKTIYILGYNIPSYEYLFNSESQYVLKMRFVDHIFDDMVVKSATVDIILPEHSVVRNIITPYPVLSQGNSVHSTYLDTEGRPVVSFKVGNLVEQHIEDIQIEYEFSFSYMYKEPLLVAAALATVFVVMMACVRMDLSLSKADKTKTN</sequence>
<dbReference type="PANTHER" id="PTHR21049:SF0">
    <property type="entry name" value="DOLICHYL-DIPHOSPHOOLIGOSACCHARIDE--PROTEIN GLYCOSYLTRANSFERASE SUBUNIT 1"/>
    <property type="match status" value="1"/>
</dbReference>
<evidence type="ECO:0000256" key="1">
    <source>
        <dbReference type="ARBA" id="ARBA00002791"/>
    </source>
</evidence>
<feature type="chain" id="PRO_5034521727" description="Dolichyl-diphosphooligosaccharide--protein glycosyltransferase subunit 1" evidence="11">
    <location>
        <begin position="24"/>
        <end position="466"/>
    </location>
</feature>
<reference evidence="12" key="1">
    <citation type="submission" date="2021-05" db="EMBL/GenBank/DDBJ databases">
        <authorList>
            <person name="Alioto T."/>
            <person name="Alioto T."/>
            <person name="Gomez Garrido J."/>
        </authorList>
    </citation>
    <scope>NUCLEOTIDE SEQUENCE</scope>
</reference>
<dbReference type="GO" id="GO:0008250">
    <property type="term" value="C:oligosaccharyltransferase complex"/>
    <property type="evidence" value="ECO:0007669"/>
    <property type="project" value="UniProtKB-UniRule"/>
</dbReference>
<accession>A0A8D8M1U4</accession>
<evidence type="ECO:0000256" key="6">
    <source>
        <dbReference type="ARBA" id="ARBA00022692"/>
    </source>
</evidence>
<keyword evidence="9 11" id="KW-1133">Transmembrane helix</keyword>
<name>A0A8D8M1U4_9HEMI</name>
<evidence type="ECO:0000313" key="12">
    <source>
        <dbReference type="EMBL" id="CAG6620669.1"/>
    </source>
</evidence>
<comment type="function">
    <text evidence="1 11">Subunit of the oligosaccharyl transferase (OST) complex that catalyzes the initial transfer of a defined glycan (Glc(3)Man(9)GlcNAc(2) in eukaryotes) from the lipid carrier dolichol-pyrophosphate to an asparagine residue within an Asn-X-Ser/Thr consensus motif in nascent polypeptide chains, the first step in protein N-glycosylation. N-glycosylation occurs cotranslationally and the complex associates with the Sec61 complex at the channel-forming translocon complex that mediates protein translocation across the endoplasmic reticulum (ER). All subunits are required for a maximal enzyme activity.</text>
</comment>
<comment type="subcellular location">
    <subcellularLocation>
        <location evidence="2 11">Endoplasmic reticulum membrane</location>
        <topology evidence="2 11">Single-pass type I membrane protein</topology>
    </subcellularLocation>
</comment>
<dbReference type="AlphaFoldDB" id="A0A8D8M1U4"/>
<evidence type="ECO:0000256" key="11">
    <source>
        <dbReference type="RuleBase" id="RU361143"/>
    </source>
</evidence>
<dbReference type="GO" id="GO:0018279">
    <property type="term" value="P:protein N-linked glycosylation via asparagine"/>
    <property type="evidence" value="ECO:0007669"/>
    <property type="project" value="TreeGrafter"/>
</dbReference>
<protein>
    <recommendedName>
        <fullName evidence="5 11">Dolichyl-diphosphooligosaccharide--protein glycosyltransferase subunit 1</fullName>
    </recommendedName>
</protein>
<proteinExistence type="inferred from homology"/>
<dbReference type="InterPro" id="IPR007676">
    <property type="entry name" value="Ribophorin_I"/>
</dbReference>
<keyword evidence="12" id="KW-0808">Transferase</keyword>
<dbReference type="UniPathway" id="UPA00378"/>
<evidence type="ECO:0000256" key="7">
    <source>
        <dbReference type="ARBA" id="ARBA00022729"/>
    </source>
</evidence>
<dbReference type="EMBL" id="HBUF01048250">
    <property type="protein sequence ID" value="CAG6620669.1"/>
    <property type="molecule type" value="Transcribed_RNA"/>
</dbReference>
<keyword evidence="8 11" id="KW-0256">Endoplasmic reticulum</keyword>
<evidence type="ECO:0000256" key="5">
    <source>
        <dbReference type="ARBA" id="ARBA00017611"/>
    </source>
</evidence>
<dbReference type="PANTHER" id="PTHR21049">
    <property type="entry name" value="RIBOPHORIN I"/>
    <property type="match status" value="1"/>
</dbReference>
<comment type="similarity">
    <text evidence="4 11">Belongs to the OST1 family.</text>
</comment>
<feature type="signal peptide" evidence="11">
    <location>
        <begin position="1"/>
        <end position="23"/>
    </location>
</feature>
<evidence type="ECO:0000256" key="3">
    <source>
        <dbReference type="ARBA" id="ARBA00004922"/>
    </source>
</evidence>